<feature type="domain" description="Methyltransferase" evidence="1">
    <location>
        <begin position="44"/>
        <end position="144"/>
    </location>
</feature>
<dbReference type="InterPro" id="IPR029063">
    <property type="entry name" value="SAM-dependent_MTases_sf"/>
</dbReference>
<keyword evidence="3" id="KW-1185">Reference proteome</keyword>
<name>A0ABP4IMD1_9PSEU</name>
<dbReference type="CDD" id="cd02440">
    <property type="entry name" value="AdoMet_MTases"/>
    <property type="match status" value="1"/>
</dbReference>
<dbReference type="Pfam" id="PF13649">
    <property type="entry name" value="Methyltransf_25"/>
    <property type="match status" value="1"/>
</dbReference>
<evidence type="ECO:0000313" key="3">
    <source>
        <dbReference type="Proteomes" id="UP001501414"/>
    </source>
</evidence>
<comment type="caution">
    <text evidence="2">The sequence shown here is derived from an EMBL/GenBank/DDBJ whole genome shotgun (WGS) entry which is preliminary data.</text>
</comment>
<dbReference type="Proteomes" id="UP001501414">
    <property type="component" value="Unassembled WGS sequence"/>
</dbReference>
<dbReference type="EMBL" id="BAAAJK010000011">
    <property type="protein sequence ID" value="GAA1391017.1"/>
    <property type="molecule type" value="Genomic_DNA"/>
</dbReference>
<keyword evidence="2" id="KW-0489">Methyltransferase</keyword>
<sequence>MTDQTDLPPNIVVRESGSRIINPLDDGKLATLGRALRLPPGSTVLDLACGKGEMLCTWARDLGFTGTGVDLSSAFVADARARAAELGVADRVRFTHGDAAGHVAERPVDLAACIGATWIGGGDSWRSRFDGTLALLERSLRPGGVLLVGEVFWRRTPPDEQTVAACHAAAPDDFAELPALLDRIDELGFDPVEAVLADPDSWDRYTAPQWLATRRWLDAHPGDALADELRADLRASPRRHLLYQREYLGWGVLALMRR</sequence>
<dbReference type="InterPro" id="IPR041698">
    <property type="entry name" value="Methyltransf_25"/>
</dbReference>
<dbReference type="PANTHER" id="PTHR43667">
    <property type="entry name" value="CYCLOPROPANE-FATTY-ACYL-PHOSPHOLIPID SYNTHASE"/>
    <property type="match status" value="1"/>
</dbReference>
<keyword evidence="2" id="KW-0808">Transferase</keyword>
<evidence type="ECO:0000313" key="2">
    <source>
        <dbReference type="EMBL" id="GAA1391017.1"/>
    </source>
</evidence>
<dbReference type="Gene3D" id="3.40.50.150">
    <property type="entry name" value="Vaccinia Virus protein VP39"/>
    <property type="match status" value="1"/>
</dbReference>
<dbReference type="GO" id="GO:0008168">
    <property type="term" value="F:methyltransferase activity"/>
    <property type="evidence" value="ECO:0007669"/>
    <property type="project" value="UniProtKB-KW"/>
</dbReference>
<dbReference type="RefSeq" id="WP_344023262.1">
    <property type="nucleotide sequence ID" value="NZ_BAAAJK010000011.1"/>
</dbReference>
<dbReference type="SUPFAM" id="SSF53335">
    <property type="entry name" value="S-adenosyl-L-methionine-dependent methyltransferases"/>
    <property type="match status" value="1"/>
</dbReference>
<accession>A0ABP4IMD1</accession>
<evidence type="ECO:0000259" key="1">
    <source>
        <dbReference type="Pfam" id="PF13649"/>
    </source>
</evidence>
<reference evidence="3" key="1">
    <citation type="journal article" date="2019" name="Int. J. Syst. Evol. Microbiol.">
        <title>The Global Catalogue of Microorganisms (GCM) 10K type strain sequencing project: providing services to taxonomists for standard genome sequencing and annotation.</title>
        <authorList>
            <consortium name="The Broad Institute Genomics Platform"/>
            <consortium name="The Broad Institute Genome Sequencing Center for Infectious Disease"/>
            <person name="Wu L."/>
            <person name="Ma J."/>
        </authorList>
    </citation>
    <scope>NUCLEOTIDE SEQUENCE [LARGE SCALE GENOMIC DNA]</scope>
    <source>
        <strain evidence="3">JCM 11896</strain>
    </source>
</reference>
<dbReference type="GO" id="GO:0032259">
    <property type="term" value="P:methylation"/>
    <property type="evidence" value="ECO:0007669"/>
    <property type="project" value="UniProtKB-KW"/>
</dbReference>
<organism evidence="2 3">
    <name type="scientific">Pseudonocardia kongjuensis</name>
    <dbReference type="NCBI Taxonomy" id="102227"/>
    <lineage>
        <taxon>Bacteria</taxon>
        <taxon>Bacillati</taxon>
        <taxon>Actinomycetota</taxon>
        <taxon>Actinomycetes</taxon>
        <taxon>Pseudonocardiales</taxon>
        <taxon>Pseudonocardiaceae</taxon>
        <taxon>Pseudonocardia</taxon>
    </lineage>
</organism>
<dbReference type="InterPro" id="IPR050723">
    <property type="entry name" value="CFA/CMAS"/>
</dbReference>
<dbReference type="PANTHER" id="PTHR43667:SF2">
    <property type="entry name" value="FATTY ACID C-METHYL TRANSFERASE"/>
    <property type="match status" value="1"/>
</dbReference>
<proteinExistence type="predicted"/>
<gene>
    <name evidence="2" type="ORF">GCM10009613_32730</name>
</gene>
<protein>
    <submittedName>
        <fullName evidence="2">Methyltransferase domain-containing protein</fullName>
    </submittedName>
</protein>